<name>A0A8J2X7H2_ZYGB2</name>
<protein>
    <submittedName>
        <fullName evidence="2">BN860_14422g1_1</fullName>
    </submittedName>
</protein>
<evidence type="ECO:0000259" key="1">
    <source>
        <dbReference type="Pfam" id="PF16278"/>
    </source>
</evidence>
<dbReference type="PANTHER" id="PTHR12486:SF4">
    <property type="entry name" value="APRATAXIN"/>
    <property type="match status" value="1"/>
</dbReference>
<dbReference type="SUPFAM" id="SSF54197">
    <property type="entry name" value="HIT-like"/>
    <property type="match status" value="1"/>
</dbReference>
<dbReference type="InterPro" id="IPR036265">
    <property type="entry name" value="HIT-like_sf"/>
</dbReference>
<accession>A0A8J2X7H2</accession>
<proteinExistence type="predicted"/>
<dbReference type="GO" id="GO:0005634">
    <property type="term" value="C:nucleus"/>
    <property type="evidence" value="ECO:0007669"/>
    <property type="project" value="TreeGrafter"/>
</dbReference>
<evidence type="ECO:0000313" key="2">
    <source>
        <dbReference type="EMBL" id="CDF88617.1"/>
    </source>
</evidence>
<dbReference type="GO" id="GO:1990165">
    <property type="term" value="F:single-strand break-containing DNA binding"/>
    <property type="evidence" value="ECO:0007669"/>
    <property type="project" value="TreeGrafter"/>
</dbReference>
<organism evidence="2 3">
    <name type="scientific">Zygosaccharomyces bailii (strain CLIB 213 / ATCC 58445 / CBS 680 / BCRC 21525 / NBRC 1098 / NCYC 1416 / NRRL Y-2227)</name>
    <dbReference type="NCBI Taxonomy" id="1333698"/>
    <lineage>
        <taxon>Eukaryota</taxon>
        <taxon>Fungi</taxon>
        <taxon>Dikarya</taxon>
        <taxon>Ascomycota</taxon>
        <taxon>Saccharomycotina</taxon>
        <taxon>Saccharomycetes</taxon>
        <taxon>Saccharomycetales</taxon>
        <taxon>Saccharomycetaceae</taxon>
        <taxon>Zygosaccharomyces</taxon>
    </lineage>
</organism>
<dbReference type="Gene3D" id="3.30.428.10">
    <property type="entry name" value="HIT-like"/>
    <property type="match status" value="1"/>
</dbReference>
<dbReference type="GO" id="GO:0003725">
    <property type="term" value="F:double-stranded RNA binding"/>
    <property type="evidence" value="ECO:0007669"/>
    <property type="project" value="TreeGrafter"/>
</dbReference>
<dbReference type="GO" id="GO:0033699">
    <property type="term" value="F:DNA 5'-adenosine monophosphate hydrolase activity"/>
    <property type="evidence" value="ECO:0007669"/>
    <property type="project" value="TreeGrafter"/>
</dbReference>
<dbReference type="GO" id="GO:0030983">
    <property type="term" value="F:mismatched DNA binding"/>
    <property type="evidence" value="ECO:0007669"/>
    <property type="project" value="TreeGrafter"/>
</dbReference>
<sequence>MFWKLALQGYIRKPQDFDEVIFWDDKLVIVKDKFPKAKFHLLLLPRQHELTNKHPAVALTGEVKRELEPYIARAKAYICEQFTANYSFLHDSPFSSPAKGVFNNDTFLQRFIQVGVHSVPSMNNLHVHVISRDFNSPCLKNKKHYLSFTTDFFVLWSSLPLNEVPNEKEIEQLLKKQDLVCVYCLANFKNKFQDLKRHLNREFDTHFAGRCTNI</sequence>
<evidence type="ECO:0000313" key="3">
    <source>
        <dbReference type="Proteomes" id="UP000019375"/>
    </source>
</evidence>
<dbReference type="OrthoDB" id="3512845at2759"/>
<dbReference type="GO" id="GO:0003697">
    <property type="term" value="F:single-stranded DNA binding"/>
    <property type="evidence" value="ECO:0007669"/>
    <property type="project" value="TreeGrafter"/>
</dbReference>
<dbReference type="EMBL" id="HG316455">
    <property type="protein sequence ID" value="CDF88617.1"/>
    <property type="molecule type" value="Genomic_DNA"/>
</dbReference>
<dbReference type="Pfam" id="PF11969">
    <property type="entry name" value="DcpS_C"/>
    <property type="match status" value="1"/>
</dbReference>
<keyword evidence="3" id="KW-1185">Reference proteome</keyword>
<dbReference type="Pfam" id="PF16278">
    <property type="entry name" value="zf-C2HE"/>
    <property type="match status" value="1"/>
</dbReference>
<dbReference type="InterPro" id="IPR032566">
    <property type="entry name" value="Znf-C2HE"/>
</dbReference>
<dbReference type="PANTHER" id="PTHR12486">
    <property type="entry name" value="APRATAXIN-RELATED"/>
    <property type="match status" value="1"/>
</dbReference>
<reference evidence="3" key="1">
    <citation type="journal article" date="2013" name="Genome Announc.">
        <title>Genome sequence of the food spoilage yeast Zygosaccharomyces bailii CLIB 213(T).</title>
        <authorList>
            <person name="Galeote V."/>
            <person name="Bigey F."/>
            <person name="Devillers H."/>
            <person name="Neuveglise C."/>
            <person name="Dequin S."/>
        </authorList>
    </citation>
    <scope>NUCLEOTIDE SEQUENCE [LARGE SCALE GENOMIC DNA]</scope>
    <source>
        <strain evidence="3">CLIB 213 / ATCC 58445 / CBS 680 / CCRC 21525 / NBRC 1098 / NCYC 1416 / NRRL Y-2227</strain>
    </source>
</reference>
<dbReference type="Proteomes" id="UP000019375">
    <property type="component" value="Unassembled WGS sequence"/>
</dbReference>
<dbReference type="GO" id="GO:0000012">
    <property type="term" value="P:single strand break repair"/>
    <property type="evidence" value="ECO:0007669"/>
    <property type="project" value="TreeGrafter"/>
</dbReference>
<gene>
    <name evidence="2" type="ORF">BN860_14422g</name>
</gene>
<dbReference type="AlphaFoldDB" id="A0A8J2X7H2"/>
<feature type="domain" description="Aprataxin C2HE/C2H2/C2HC zinc finger" evidence="1">
    <location>
        <begin position="149"/>
        <end position="204"/>
    </location>
</feature>